<name>A0ABR4IG86_9EURO</name>
<dbReference type="PROSITE" id="PS52041">
    <property type="entry name" value="TOPO_IIB"/>
    <property type="match status" value="1"/>
</dbReference>
<dbReference type="PANTHER" id="PTHR10848:SF0">
    <property type="entry name" value="MEIOTIC RECOMBINATION PROTEIN SPO11"/>
    <property type="match status" value="1"/>
</dbReference>
<comment type="catalytic activity">
    <reaction evidence="1 10">
        <text>ATP-dependent breakage, passage and rejoining of double-stranded DNA.</text>
        <dbReference type="EC" id="5.6.2.2"/>
    </reaction>
</comment>
<keyword evidence="15" id="KW-1185">Reference proteome</keyword>
<organism evidence="14 15">
    <name type="scientific">Aspergillus cavernicola</name>
    <dbReference type="NCBI Taxonomy" id="176166"/>
    <lineage>
        <taxon>Eukaryota</taxon>
        <taxon>Fungi</taxon>
        <taxon>Dikarya</taxon>
        <taxon>Ascomycota</taxon>
        <taxon>Pezizomycotina</taxon>
        <taxon>Eurotiomycetes</taxon>
        <taxon>Eurotiomycetidae</taxon>
        <taxon>Eurotiales</taxon>
        <taxon>Aspergillaceae</taxon>
        <taxon>Aspergillus</taxon>
        <taxon>Aspergillus subgen. Nidulantes</taxon>
    </lineage>
</organism>
<keyword evidence="5" id="KW-0479">Metal-binding</keyword>
<evidence type="ECO:0000256" key="1">
    <source>
        <dbReference type="ARBA" id="ARBA00000185"/>
    </source>
</evidence>
<evidence type="ECO:0000256" key="3">
    <source>
        <dbReference type="ARBA" id="ARBA00006559"/>
    </source>
</evidence>
<evidence type="ECO:0000256" key="10">
    <source>
        <dbReference type="PROSITE-ProRule" id="PRU01385"/>
    </source>
</evidence>
<reference evidence="14 15" key="1">
    <citation type="submission" date="2024-07" db="EMBL/GenBank/DDBJ databases">
        <title>Section-level genome sequencing and comparative genomics of Aspergillus sections Usti and Cavernicolus.</title>
        <authorList>
            <consortium name="Lawrence Berkeley National Laboratory"/>
            <person name="Nybo J.L."/>
            <person name="Vesth T.C."/>
            <person name="Theobald S."/>
            <person name="Frisvad J.C."/>
            <person name="Larsen T.O."/>
            <person name="Kjaerboelling I."/>
            <person name="Rothschild-Mancinelli K."/>
            <person name="Lyhne E.K."/>
            <person name="Kogle M.E."/>
            <person name="Barry K."/>
            <person name="Clum A."/>
            <person name="Na H."/>
            <person name="Ledsgaard L."/>
            <person name="Lin J."/>
            <person name="Lipzen A."/>
            <person name="Kuo A."/>
            <person name="Riley R."/>
            <person name="Mondo S."/>
            <person name="LaButti K."/>
            <person name="Haridas S."/>
            <person name="Pangalinan J."/>
            <person name="Salamov A.A."/>
            <person name="Simmons B.A."/>
            <person name="Magnuson J.K."/>
            <person name="Chen J."/>
            <person name="Drula E."/>
            <person name="Henrissat B."/>
            <person name="Wiebenga A."/>
            <person name="Lubbers R.J."/>
            <person name="Gomes A.C."/>
            <person name="Makela M.R."/>
            <person name="Stajich J."/>
            <person name="Grigoriev I.V."/>
            <person name="Mortensen U.H."/>
            <person name="De vries R.P."/>
            <person name="Baker S.E."/>
            <person name="Andersen M.R."/>
        </authorList>
    </citation>
    <scope>NUCLEOTIDE SEQUENCE [LARGE SCALE GENOMIC DNA]</scope>
    <source>
        <strain evidence="14 15">CBS 600.67</strain>
    </source>
</reference>
<comment type="cofactor">
    <cofactor evidence="2">
        <name>Mg(2+)</name>
        <dbReference type="ChEBI" id="CHEBI:18420"/>
    </cofactor>
</comment>
<keyword evidence="9 10" id="KW-0413">Isomerase</keyword>
<feature type="region of interest" description="Disordered" evidence="11">
    <location>
        <begin position="1"/>
        <end position="29"/>
    </location>
</feature>
<evidence type="ECO:0000256" key="11">
    <source>
        <dbReference type="SAM" id="MobiDB-lite"/>
    </source>
</evidence>
<comment type="caution">
    <text evidence="14">The sequence shown here is derived from an EMBL/GenBank/DDBJ whole genome shotgun (WGS) entry which is preliminary data.</text>
</comment>
<evidence type="ECO:0000313" key="14">
    <source>
        <dbReference type="EMBL" id="KAL2825898.1"/>
    </source>
</evidence>
<dbReference type="InterPro" id="IPR002815">
    <property type="entry name" value="Spo11/TopoVI_A"/>
</dbReference>
<dbReference type="PRINTS" id="PR01550">
    <property type="entry name" value="TOP6AFAMILY"/>
</dbReference>
<evidence type="ECO:0000259" key="13">
    <source>
        <dbReference type="Pfam" id="PF21180"/>
    </source>
</evidence>
<evidence type="ECO:0000313" key="15">
    <source>
        <dbReference type="Proteomes" id="UP001610335"/>
    </source>
</evidence>
<dbReference type="Pfam" id="PF04406">
    <property type="entry name" value="TP6A_N"/>
    <property type="match status" value="1"/>
</dbReference>
<dbReference type="InterPro" id="IPR013049">
    <property type="entry name" value="Spo11/TopoVI_A_N"/>
</dbReference>
<evidence type="ECO:0000256" key="2">
    <source>
        <dbReference type="ARBA" id="ARBA00001946"/>
    </source>
</evidence>
<evidence type="ECO:0000259" key="12">
    <source>
        <dbReference type="Pfam" id="PF04406"/>
    </source>
</evidence>
<dbReference type="InterPro" id="IPR034136">
    <property type="entry name" value="TOPRIM_Topo6A/Spo11"/>
</dbReference>
<keyword evidence="8 10" id="KW-0238">DNA-binding</keyword>
<sequence length="393" mass="44211">MDDQADFLLPSPSLSPPPRPINRARTRPPNPQVQQYIEETLKSVASQILSEGQPAITLKRRVKRSNCTFIVNPSNGSLESTEAEKNITYTWPGKDGYEAWRFDVALRILSAIHKAVNSGLVISKRDIYYSDPIRFQSQSIVDIFVDDFALTIGVDRSELNVEAAAKGLVTGYYQLITTTDEVIDARASTKDCLIPRVEDISRIDTADVDWAVFRRLSRSNFHLRAAAGKGILITGKGYPDLETRAFIRKLSNSILPSPSSPDKAPRFYALVDGDPDGMSIMSTYKYGSMAHTRENNRLNLPCLRWLGLRMSDVVEGSQLGSDESLITLSKRDRRKIVSMLAKSPVWAVDGPELEWRVELQRMLMLNVKAEIEIEYDRVGGLEGWIDREMAREE</sequence>
<evidence type="ECO:0000256" key="4">
    <source>
        <dbReference type="ARBA" id="ARBA00012895"/>
    </source>
</evidence>
<evidence type="ECO:0000256" key="8">
    <source>
        <dbReference type="ARBA" id="ARBA00023125"/>
    </source>
</evidence>
<comment type="similarity">
    <text evidence="3 10">Belongs to the TOP6A family.</text>
</comment>
<evidence type="ECO:0000256" key="6">
    <source>
        <dbReference type="ARBA" id="ARBA00022842"/>
    </source>
</evidence>
<dbReference type="CDD" id="cd00223">
    <property type="entry name" value="TOPRIM_TopoIIB_SPO"/>
    <property type="match status" value="1"/>
</dbReference>
<dbReference type="SUPFAM" id="SSF56726">
    <property type="entry name" value="DNA topoisomerase IV, alpha subunit"/>
    <property type="match status" value="1"/>
</dbReference>
<feature type="domain" description="Topoisomerase 6 subunit A/Spo11 TOPRIM" evidence="13">
    <location>
        <begin position="211"/>
        <end position="372"/>
    </location>
</feature>
<dbReference type="Proteomes" id="UP001610335">
    <property type="component" value="Unassembled WGS sequence"/>
</dbReference>
<protein>
    <recommendedName>
        <fullName evidence="4">DNA topoisomerase (ATP-hydrolyzing)</fullName>
        <ecNumber evidence="4">5.6.2.2</ecNumber>
    </recommendedName>
</protein>
<keyword evidence="6" id="KW-0460">Magnesium</keyword>
<dbReference type="PANTHER" id="PTHR10848">
    <property type="entry name" value="MEIOTIC RECOMBINATION PROTEIN SPO11"/>
    <property type="match status" value="1"/>
</dbReference>
<dbReference type="EMBL" id="JBFXLS010000033">
    <property type="protein sequence ID" value="KAL2825898.1"/>
    <property type="molecule type" value="Genomic_DNA"/>
</dbReference>
<evidence type="ECO:0000256" key="5">
    <source>
        <dbReference type="ARBA" id="ARBA00022723"/>
    </source>
</evidence>
<dbReference type="Pfam" id="PF21180">
    <property type="entry name" value="TOP6A-Spo11_Toprim"/>
    <property type="match status" value="1"/>
</dbReference>
<keyword evidence="7 10" id="KW-0799">Topoisomerase</keyword>
<accession>A0ABR4IG86</accession>
<dbReference type="InterPro" id="IPR036388">
    <property type="entry name" value="WH-like_DNA-bd_sf"/>
</dbReference>
<gene>
    <name evidence="14" type="ORF">BDW59DRAFT_179723</name>
</gene>
<dbReference type="Gene3D" id="1.10.10.10">
    <property type="entry name" value="Winged helix-like DNA-binding domain superfamily/Winged helix DNA-binding domain"/>
    <property type="match status" value="1"/>
</dbReference>
<evidence type="ECO:0000256" key="9">
    <source>
        <dbReference type="ARBA" id="ARBA00023235"/>
    </source>
</evidence>
<dbReference type="Gene3D" id="3.40.1360.10">
    <property type="match status" value="1"/>
</dbReference>
<dbReference type="EC" id="5.6.2.2" evidence="4"/>
<evidence type="ECO:0000256" key="7">
    <source>
        <dbReference type="ARBA" id="ARBA00023029"/>
    </source>
</evidence>
<feature type="domain" description="Spo11/DNA topoisomerase VI subunit A N-terminal" evidence="12">
    <location>
        <begin position="100"/>
        <end position="161"/>
    </location>
</feature>
<dbReference type="InterPro" id="IPR036078">
    <property type="entry name" value="Spo11/TopoVI_A_sf"/>
</dbReference>
<feature type="active site" description="O-(5'-phospho-DNA)-tyrosine intermediate" evidence="10">
    <location>
        <position position="129"/>
    </location>
</feature>
<proteinExistence type="inferred from homology"/>